<dbReference type="GO" id="GO:0031122">
    <property type="term" value="P:cytoplasmic microtubule organization"/>
    <property type="evidence" value="ECO:0007669"/>
    <property type="project" value="TreeGrafter"/>
</dbReference>
<dbReference type="Gene3D" id="1.20.120.1900">
    <property type="entry name" value="Gamma-tubulin complex, C-terminal domain"/>
    <property type="match status" value="1"/>
</dbReference>
<keyword evidence="3" id="KW-0963">Cytoplasm</keyword>
<evidence type="ECO:0000256" key="1">
    <source>
        <dbReference type="ARBA" id="ARBA00004245"/>
    </source>
</evidence>
<feature type="compositionally biased region" description="Polar residues" evidence="6">
    <location>
        <begin position="1"/>
        <end position="59"/>
    </location>
</feature>
<dbReference type="PANTHER" id="PTHR19302">
    <property type="entry name" value="GAMMA TUBULIN COMPLEX PROTEIN"/>
    <property type="match status" value="1"/>
</dbReference>
<feature type="domain" description="Gamma tubulin complex component C-terminal" evidence="7">
    <location>
        <begin position="814"/>
        <end position="1059"/>
    </location>
</feature>
<dbReference type="GO" id="GO:0000930">
    <property type="term" value="C:gamma-tubulin complex"/>
    <property type="evidence" value="ECO:0007669"/>
    <property type="project" value="TreeGrafter"/>
</dbReference>
<evidence type="ECO:0000256" key="6">
    <source>
        <dbReference type="SAM" id="MobiDB-lite"/>
    </source>
</evidence>
<evidence type="ECO:0000256" key="4">
    <source>
        <dbReference type="ARBA" id="ARBA00022701"/>
    </source>
</evidence>
<reference evidence="9" key="1">
    <citation type="submission" date="2022-08" db="EMBL/GenBank/DDBJ databases">
        <authorList>
            <consortium name="DOE Joint Genome Institute"/>
            <person name="Min B."/>
            <person name="Riley R."/>
            <person name="Sierra-Patev S."/>
            <person name="Naranjo-Ortiz M."/>
            <person name="Looney B."/>
            <person name="Konkel Z."/>
            <person name="Slot J.C."/>
            <person name="Sakamoto Y."/>
            <person name="Steenwyk J.L."/>
            <person name="Rokas A."/>
            <person name="Carro J."/>
            <person name="Camarero S."/>
            <person name="Ferreira P."/>
            <person name="Molpeceres G."/>
            <person name="Ruiz-Duenas F.J."/>
            <person name="Serrano A."/>
            <person name="Henrissat B."/>
            <person name="Drula E."/>
            <person name="Hughes K.W."/>
            <person name="Mata J.L."/>
            <person name="Ishikawa N.K."/>
            <person name="Vargas-Isla R."/>
            <person name="Ushijima S."/>
            <person name="Smith C.A."/>
            <person name="Ahrendt S."/>
            <person name="Andreopoulos W."/>
            <person name="He G."/>
            <person name="Labutti K."/>
            <person name="Lipzen A."/>
            <person name="Ng V."/>
            <person name="Sandor L."/>
            <person name="Barry K."/>
            <person name="Martinez A.T."/>
            <person name="Xiao Y."/>
            <person name="Gibbons J.G."/>
            <person name="Terashima K."/>
            <person name="Hibbett D.S."/>
            <person name="Grigoriev I.V."/>
        </authorList>
    </citation>
    <scope>NUCLEOTIDE SEQUENCE</scope>
    <source>
        <strain evidence="9">Sp2 HRB7682 ss15</strain>
    </source>
</reference>
<name>A0A9W8ZRL6_9AGAR</name>
<feature type="compositionally biased region" description="Polar residues" evidence="6">
    <location>
        <begin position="1087"/>
        <end position="1096"/>
    </location>
</feature>
<feature type="domain" description="Gamma tubulin complex component protein N-terminal" evidence="8">
    <location>
        <begin position="395"/>
        <end position="750"/>
    </location>
</feature>
<comment type="similarity">
    <text evidence="2">Belongs to the TUBGCP family.</text>
</comment>
<dbReference type="Pfam" id="PF17681">
    <property type="entry name" value="GCP_N_terminal"/>
    <property type="match status" value="1"/>
</dbReference>
<comment type="subcellular location">
    <subcellularLocation>
        <location evidence="1">Cytoplasm</location>
        <location evidence="1">Cytoskeleton</location>
    </subcellularLocation>
</comment>
<dbReference type="GO" id="GO:0051321">
    <property type="term" value="P:meiotic cell cycle"/>
    <property type="evidence" value="ECO:0007669"/>
    <property type="project" value="TreeGrafter"/>
</dbReference>
<evidence type="ECO:0000256" key="3">
    <source>
        <dbReference type="ARBA" id="ARBA00022490"/>
    </source>
</evidence>
<evidence type="ECO:0000313" key="10">
    <source>
        <dbReference type="Proteomes" id="UP001150238"/>
    </source>
</evidence>
<feature type="region of interest" description="Disordered" evidence="6">
    <location>
        <begin position="235"/>
        <end position="288"/>
    </location>
</feature>
<organism evidence="9 10">
    <name type="scientific">Lentinula lateritia</name>
    <dbReference type="NCBI Taxonomy" id="40482"/>
    <lineage>
        <taxon>Eukaryota</taxon>
        <taxon>Fungi</taxon>
        <taxon>Dikarya</taxon>
        <taxon>Basidiomycota</taxon>
        <taxon>Agaricomycotina</taxon>
        <taxon>Agaricomycetes</taxon>
        <taxon>Agaricomycetidae</taxon>
        <taxon>Agaricales</taxon>
        <taxon>Marasmiineae</taxon>
        <taxon>Omphalotaceae</taxon>
        <taxon>Lentinula</taxon>
    </lineage>
</organism>
<reference evidence="9" key="2">
    <citation type="journal article" date="2023" name="Proc. Natl. Acad. Sci. U.S.A.">
        <title>A global phylogenomic analysis of the shiitake genus Lentinula.</title>
        <authorList>
            <person name="Sierra-Patev S."/>
            <person name="Min B."/>
            <person name="Naranjo-Ortiz M."/>
            <person name="Looney B."/>
            <person name="Konkel Z."/>
            <person name="Slot J.C."/>
            <person name="Sakamoto Y."/>
            <person name="Steenwyk J.L."/>
            <person name="Rokas A."/>
            <person name="Carro J."/>
            <person name="Camarero S."/>
            <person name="Ferreira P."/>
            <person name="Molpeceres G."/>
            <person name="Ruiz-Duenas F.J."/>
            <person name="Serrano A."/>
            <person name="Henrissat B."/>
            <person name="Drula E."/>
            <person name="Hughes K.W."/>
            <person name="Mata J.L."/>
            <person name="Ishikawa N.K."/>
            <person name="Vargas-Isla R."/>
            <person name="Ushijima S."/>
            <person name="Smith C.A."/>
            <person name="Donoghue J."/>
            <person name="Ahrendt S."/>
            <person name="Andreopoulos W."/>
            <person name="He G."/>
            <person name="LaButti K."/>
            <person name="Lipzen A."/>
            <person name="Ng V."/>
            <person name="Riley R."/>
            <person name="Sandor L."/>
            <person name="Barry K."/>
            <person name="Martinez A.T."/>
            <person name="Xiao Y."/>
            <person name="Gibbons J.G."/>
            <person name="Terashima K."/>
            <person name="Grigoriev I.V."/>
            <person name="Hibbett D."/>
        </authorList>
    </citation>
    <scope>NUCLEOTIDE SEQUENCE</scope>
    <source>
        <strain evidence="9">Sp2 HRB7682 ss15</strain>
    </source>
</reference>
<evidence type="ECO:0000259" key="7">
    <source>
        <dbReference type="Pfam" id="PF04130"/>
    </source>
</evidence>
<dbReference type="InterPro" id="IPR042241">
    <property type="entry name" value="GCP_C_sf"/>
</dbReference>
<dbReference type="GO" id="GO:0051011">
    <property type="term" value="F:microtubule minus-end binding"/>
    <property type="evidence" value="ECO:0007669"/>
    <property type="project" value="TreeGrafter"/>
</dbReference>
<dbReference type="GO" id="GO:0043015">
    <property type="term" value="F:gamma-tubulin binding"/>
    <property type="evidence" value="ECO:0007669"/>
    <property type="project" value="InterPro"/>
</dbReference>
<feature type="region of interest" description="Disordered" evidence="6">
    <location>
        <begin position="1"/>
        <end position="66"/>
    </location>
</feature>
<evidence type="ECO:0000313" key="9">
    <source>
        <dbReference type="EMBL" id="KAJ4465152.1"/>
    </source>
</evidence>
<dbReference type="InterPro" id="IPR041470">
    <property type="entry name" value="GCP_N"/>
</dbReference>
<dbReference type="Proteomes" id="UP001150238">
    <property type="component" value="Unassembled WGS sequence"/>
</dbReference>
<gene>
    <name evidence="9" type="ORF">C8J55DRAFT_529055</name>
</gene>
<keyword evidence="4" id="KW-0493">Microtubule</keyword>
<dbReference type="GO" id="GO:0007020">
    <property type="term" value="P:microtubule nucleation"/>
    <property type="evidence" value="ECO:0007669"/>
    <property type="project" value="InterPro"/>
</dbReference>
<dbReference type="GO" id="GO:0005874">
    <property type="term" value="C:microtubule"/>
    <property type="evidence" value="ECO:0007669"/>
    <property type="project" value="UniProtKB-KW"/>
</dbReference>
<proteinExistence type="inferred from homology"/>
<dbReference type="GO" id="GO:0051225">
    <property type="term" value="P:spindle assembly"/>
    <property type="evidence" value="ECO:0007669"/>
    <property type="project" value="TreeGrafter"/>
</dbReference>
<dbReference type="AlphaFoldDB" id="A0A9W8ZRL6"/>
<evidence type="ECO:0000256" key="2">
    <source>
        <dbReference type="ARBA" id="ARBA00010337"/>
    </source>
</evidence>
<dbReference type="PANTHER" id="PTHR19302:SF33">
    <property type="entry name" value="GAMMA-TUBULIN COMPLEX COMPONENT 5"/>
    <property type="match status" value="1"/>
</dbReference>
<protein>
    <submittedName>
        <fullName evidence="9">Spc98 family-domain-containing protein</fullName>
    </submittedName>
</protein>
<keyword evidence="5" id="KW-0206">Cytoskeleton</keyword>
<accession>A0A9W8ZRL6</accession>
<evidence type="ECO:0000256" key="5">
    <source>
        <dbReference type="ARBA" id="ARBA00023212"/>
    </source>
</evidence>
<dbReference type="EMBL" id="JANVFS010000053">
    <property type="protein sequence ID" value="KAJ4465152.1"/>
    <property type="molecule type" value="Genomic_DNA"/>
</dbReference>
<feature type="region of interest" description="Disordered" evidence="6">
    <location>
        <begin position="1082"/>
        <end position="1103"/>
    </location>
</feature>
<sequence>MNPSGNSASPISSLRPQSAVTQRPPSSASHYTNQYGSSASVVSLARPTSSASIRPTSRASYRPKSRQQKLTVAKLLPFCQDVVRKVLIEPEEENDEYETKYHEMVDWSIKQLGMEGSTKAALVLDMESINKMVRGHIEKARVKSQDTLANALERCYGQLNEQAEGEHDLDDEIKKSRLPTHIQFLLAMSSPPQPSTSTHAALYLDALDNPPPPAESEQLTWKKILEEDPYEGDHWVGVPGGIPLHRRRRPSTYTSEDDDGSPDDLDISPSLSPLNSDDLSLDDTDPEHETFPLLAKSTKTVGLVTPAVSTNYKPLYATHAYRRELEDLKLRQYWQPDWRMDSEADLQRRGTFDIGDASTLGPTLQRVLPQNASLEQLPLELILSVERHILEQDAVREVLIALQGRQNILYDQQFRVTKSTPKLLHFSLASQQSLLNNIGASCRTLHRLRQFTSSVMRHSSDARSNGRQTLSALDRIRATRVGKITRTLEAFADAIDTEIRLLEVWCSDREEAWLRALGGLTPLLEFGKPNKGLVVSLLGTEKAFRDQFEDSFNVILDVVIQIVGEPESEGWALPTRSPSLTTTLLLDTLFSTVQQRLERGDKITADTLMRVCVRSAEPVWNMIGKWIGTGFDMNRGHDQGQYQVGGELEEEFFIESNGLGMELGVLGLLDPDFWQEGYCLRDGAFLGSTSTSQENEEPTSTQTQRCIPSFLQHVAVPVLESGKAIGLLKALGADVQDLIDEEAQFLRDWQWTSFQNVVAGDPTSSSQNDTDGRTLFSVSVDQLSRLIYDKLTPYAQAAGSLLAKVIFEKCDFWSHLRSIESLYMMRRGDIVSDFTDILFAKMYSKQDWTDFHFLNTAFSEVIAASNSVSNFEEFIETSLIRLSYRGGNMKEKLTSRTVKVMDGLSLEYAVPFPLTYIFTPINLQIYNEIFVFLLRIRRAKSLLEKILVRGASGSNPGLKAFYAMRSRLSWFVNTFLNFLTTYVIQTQALSFHNVLIEAQSQSFDQVIKVHEDHVRKMESRCLLQAKTNALYRAVLSILDMTINFNELFGTFAGDVTMHDISSHSVVLKHHRSRKQRRRRKNVIGFSYTMNPSPQTSDSEREGDEDEVDYSYSVSINASTFTESDDLFTKINKMSTDLDGLIRFIRRGVETLAGGTGDASTTFGILAFSLEDWDL</sequence>
<comment type="caution">
    <text evidence="9">The sequence shown here is derived from an EMBL/GenBank/DDBJ whole genome shotgun (WGS) entry which is preliminary data.</text>
</comment>
<feature type="compositionally biased region" description="Acidic residues" evidence="6">
    <location>
        <begin position="255"/>
        <end position="266"/>
    </location>
</feature>
<dbReference type="GO" id="GO:0000278">
    <property type="term" value="P:mitotic cell cycle"/>
    <property type="evidence" value="ECO:0007669"/>
    <property type="project" value="TreeGrafter"/>
</dbReference>
<dbReference type="Pfam" id="PF04130">
    <property type="entry name" value="GCP_C_terminal"/>
    <property type="match status" value="1"/>
</dbReference>
<dbReference type="InterPro" id="IPR007259">
    <property type="entry name" value="GCP"/>
</dbReference>
<feature type="compositionally biased region" description="Low complexity" evidence="6">
    <location>
        <begin position="267"/>
        <end position="278"/>
    </location>
</feature>
<dbReference type="InterPro" id="IPR040457">
    <property type="entry name" value="GCP_C"/>
</dbReference>
<dbReference type="GO" id="GO:0005816">
    <property type="term" value="C:spindle pole body"/>
    <property type="evidence" value="ECO:0007669"/>
    <property type="project" value="UniProtKB-ARBA"/>
</dbReference>
<evidence type="ECO:0000259" key="8">
    <source>
        <dbReference type="Pfam" id="PF17681"/>
    </source>
</evidence>
<dbReference type="GO" id="GO:0000922">
    <property type="term" value="C:spindle pole"/>
    <property type="evidence" value="ECO:0007669"/>
    <property type="project" value="InterPro"/>
</dbReference>